<gene>
    <name evidence="1" type="ORF">B4077_1602</name>
</gene>
<dbReference type="AlphaFoldDB" id="A0A0G8F0D2"/>
<comment type="caution">
    <text evidence="1">The sequence shown here is derived from an EMBL/GenBank/DDBJ whole genome shotgun (WGS) entry which is preliminary data.</text>
</comment>
<evidence type="ECO:0000313" key="2">
    <source>
        <dbReference type="Proteomes" id="UP000035214"/>
    </source>
</evidence>
<proteinExistence type="predicted"/>
<accession>A0A0G8F0D2</accession>
<reference evidence="1 2" key="1">
    <citation type="submission" date="2015-04" db="EMBL/GenBank/DDBJ databases">
        <title>Draft Genome Sequences of Eight Spore-Forming Food Isolates of Bacillus cereus Genome sequencing.</title>
        <authorList>
            <person name="Krawcyk A.O."/>
            <person name="de Jong A."/>
            <person name="Eijlander R.T."/>
            <person name="Berendsen E.M."/>
            <person name="Holsappel S."/>
            <person name="Wells-Bennik M."/>
            <person name="Kuipers O.P."/>
        </authorList>
    </citation>
    <scope>NUCLEOTIDE SEQUENCE [LARGE SCALE GENOMIC DNA]</scope>
    <source>
        <strain evidence="1 2">B4077</strain>
    </source>
</reference>
<sequence length="42" mass="5050">MEIRRYPNQTVPYTPIKLIMGDLYETEEKLKQKGRYTIGDFL</sequence>
<dbReference type="PATRIC" id="fig|1396.428.peg.4020"/>
<evidence type="ECO:0000313" key="1">
    <source>
        <dbReference type="EMBL" id="KLA29859.1"/>
    </source>
</evidence>
<protein>
    <submittedName>
        <fullName evidence="1">Uncharacterized protein</fullName>
    </submittedName>
</protein>
<organism evidence="1 2">
    <name type="scientific">Bacillus cereus</name>
    <dbReference type="NCBI Taxonomy" id="1396"/>
    <lineage>
        <taxon>Bacteria</taxon>
        <taxon>Bacillati</taxon>
        <taxon>Bacillota</taxon>
        <taxon>Bacilli</taxon>
        <taxon>Bacillales</taxon>
        <taxon>Bacillaceae</taxon>
        <taxon>Bacillus</taxon>
        <taxon>Bacillus cereus group</taxon>
    </lineage>
</organism>
<dbReference type="EMBL" id="LCYI01000020">
    <property type="protein sequence ID" value="KLA29859.1"/>
    <property type="molecule type" value="Genomic_DNA"/>
</dbReference>
<name>A0A0G8F0D2_BACCE</name>
<dbReference type="Proteomes" id="UP000035214">
    <property type="component" value="Unassembled WGS sequence"/>
</dbReference>